<evidence type="ECO:0000256" key="1">
    <source>
        <dbReference type="ARBA" id="ARBA00022741"/>
    </source>
</evidence>
<dbReference type="InterPro" id="IPR044672">
    <property type="entry name" value="MOCS2A"/>
</dbReference>
<dbReference type="PANTHER" id="PTHR33359:SF1">
    <property type="entry name" value="MOLYBDOPTERIN SYNTHASE SULFUR CARRIER SUBUNIT"/>
    <property type="match status" value="1"/>
</dbReference>
<evidence type="ECO:0000313" key="5">
    <source>
        <dbReference type="Proteomes" id="UP001257909"/>
    </source>
</evidence>
<keyword evidence="5" id="KW-1185">Reference proteome</keyword>
<dbReference type="PANTHER" id="PTHR33359">
    <property type="entry name" value="MOLYBDOPTERIN SYNTHASE SULFUR CARRIER SUBUNIT"/>
    <property type="match status" value="1"/>
</dbReference>
<dbReference type="SUPFAM" id="SSF54285">
    <property type="entry name" value="MoaD/ThiS"/>
    <property type="match status" value="1"/>
</dbReference>
<dbReference type="CDD" id="cd00754">
    <property type="entry name" value="Ubl_MoaD"/>
    <property type="match status" value="1"/>
</dbReference>
<reference evidence="4 5" key="1">
    <citation type="submission" date="2023-07" db="EMBL/GenBank/DDBJ databases">
        <title>Sorghum-associated microbial communities from plants grown in Nebraska, USA.</title>
        <authorList>
            <person name="Schachtman D."/>
        </authorList>
    </citation>
    <scope>NUCLEOTIDE SEQUENCE [LARGE SCALE GENOMIC DNA]</scope>
    <source>
        <strain evidence="4 5">4138</strain>
    </source>
</reference>
<dbReference type="Pfam" id="PF02597">
    <property type="entry name" value="ThiS"/>
    <property type="match status" value="1"/>
</dbReference>
<organism evidence="4 5">
    <name type="scientific">Rheinheimera soli</name>
    <dbReference type="NCBI Taxonomy" id="443616"/>
    <lineage>
        <taxon>Bacteria</taxon>
        <taxon>Pseudomonadati</taxon>
        <taxon>Pseudomonadota</taxon>
        <taxon>Gammaproteobacteria</taxon>
        <taxon>Chromatiales</taxon>
        <taxon>Chromatiaceae</taxon>
        <taxon>Rheinheimera</taxon>
    </lineage>
</organism>
<evidence type="ECO:0000256" key="2">
    <source>
        <dbReference type="ARBA" id="ARBA00024200"/>
    </source>
</evidence>
<dbReference type="InterPro" id="IPR003749">
    <property type="entry name" value="ThiS/MoaD-like"/>
</dbReference>
<proteinExistence type="inferred from homology"/>
<dbReference type="EMBL" id="JAVDWR010000015">
    <property type="protein sequence ID" value="MDR7122343.1"/>
    <property type="molecule type" value="Genomic_DNA"/>
</dbReference>
<name>A0ABU1W3Q2_9GAMM</name>
<accession>A0ABU1W3Q2</accession>
<dbReference type="RefSeq" id="WP_310280520.1">
    <property type="nucleotide sequence ID" value="NZ_JAVDWR010000015.1"/>
</dbReference>
<keyword evidence="1" id="KW-0547">Nucleotide-binding</keyword>
<dbReference type="Gene3D" id="3.10.20.30">
    <property type="match status" value="1"/>
</dbReference>
<dbReference type="Proteomes" id="UP001257909">
    <property type="component" value="Unassembled WGS sequence"/>
</dbReference>
<protein>
    <recommendedName>
        <fullName evidence="3">Molybdopterin synthase sulfur carrier subunit</fullName>
    </recommendedName>
</protein>
<sequence>MLKVLFFASLREELATRELELSLHGPLTVAELKQQLALTSPVWLRQLCQRQILQAVNQQLVGLDHPLQQGDEVAFFPMVTGG</sequence>
<evidence type="ECO:0000256" key="3">
    <source>
        <dbReference type="ARBA" id="ARBA00024247"/>
    </source>
</evidence>
<comment type="caution">
    <text evidence="4">The sequence shown here is derived from an EMBL/GenBank/DDBJ whole genome shotgun (WGS) entry which is preliminary data.</text>
</comment>
<comment type="similarity">
    <text evidence="2">Belongs to the MoaD family.</text>
</comment>
<evidence type="ECO:0000313" key="4">
    <source>
        <dbReference type="EMBL" id="MDR7122343.1"/>
    </source>
</evidence>
<dbReference type="InterPro" id="IPR012675">
    <property type="entry name" value="Beta-grasp_dom_sf"/>
</dbReference>
<gene>
    <name evidence="4" type="ORF">J2W69_003302</name>
</gene>
<dbReference type="InterPro" id="IPR016155">
    <property type="entry name" value="Mopterin_synth/thiamin_S_b"/>
</dbReference>